<dbReference type="PANTHER" id="PTHR42648:SF11">
    <property type="entry name" value="TRANSPOSON TY4-P GAG-POL POLYPROTEIN"/>
    <property type="match status" value="1"/>
</dbReference>
<keyword evidence="8" id="KW-0239">DNA-directed DNA polymerase</keyword>
<evidence type="ECO:0000256" key="3">
    <source>
        <dbReference type="ARBA" id="ARBA00022759"/>
    </source>
</evidence>
<keyword evidence="1" id="KW-0540">Nuclease</keyword>
<dbReference type="Gramene" id="Solyc07g039313.1.1">
    <property type="protein sequence ID" value="Solyc07g039313.1.1"/>
    <property type="gene ID" value="Solyc07g039313.1"/>
</dbReference>
<keyword evidence="2" id="KW-0479">Metal-binding</keyword>
<dbReference type="GO" id="GO:0003887">
    <property type="term" value="F:DNA-directed DNA polymerase activity"/>
    <property type="evidence" value="ECO:0007669"/>
    <property type="project" value="UniProtKB-KW"/>
</dbReference>
<dbReference type="Proteomes" id="UP000004994">
    <property type="component" value="Chromosome 7"/>
</dbReference>
<organism evidence="11">
    <name type="scientific">Solanum lycopersicum</name>
    <name type="common">Tomato</name>
    <name type="synonym">Lycopersicon esculentum</name>
    <dbReference type="NCBI Taxonomy" id="4081"/>
    <lineage>
        <taxon>Eukaryota</taxon>
        <taxon>Viridiplantae</taxon>
        <taxon>Streptophyta</taxon>
        <taxon>Embryophyta</taxon>
        <taxon>Tracheophyta</taxon>
        <taxon>Spermatophyta</taxon>
        <taxon>Magnoliopsida</taxon>
        <taxon>eudicotyledons</taxon>
        <taxon>Gunneridae</taxon>
        <taxon>Pentapetalae</taxon>
        <taxon>asterids</taxon>
        <taxon>lamiids</taxon>
        <taxon>Solanales</taxon>
        <taxon>Solanaceae</taxon>
        <taxon>Solanoideae</taxon>
        <taxon>Solaneae</taxon>
        <taxon>Solanum</taxon>
        <taxon>Solanum subgen. Lycopersicon</taxon>
    </lineage>
</organism>
<evidence type="ECO:0000256" key="5">
    <source>
        <dbReference type="ARBA" id="ARBA00022842"/>
    </source>
</evidence>
<dbReference type="PANTHER" id="PTHR42648">
    <property type="entry name" value="TRANSPOSASE, PUTATIVE-RELATED"/>
    <property type="match status" value="1"/>
</dbReference>
<evidence type="ECO:0000256" key="2">
    <source>
        <dbReference type="ARBA" id="ARBA00022723"/>
    </source>
</evidence>
<dbReference type="AlphaFoldDB" id="A0A3Q7H7Q0"/>
<dbReference type="InterPro" id="IPR025724">
    <property type="entry name" value="GAG-pre-integrase_dom"/>
</dbReference>
<evidence type="ECO:0000259" key="10">
    <source>
        <dbReference type="Pfam" id="PF13976"/>
    </source>
</evidence>
<protein>
    <recommendedName>
        <fullName evidence="10">GAG-pre-integrase domain-containing protein</fullName>
    </recommendedName>
</protein>
<dbReference type="InParanoid" id="A0A3Q7H7Q0"/>
<dbReference type="GO" id="GO:0003964">
    <property type="term" value="F:RNA-directed DNA polymerase activity"/>
    <property type="evidence" value="ECO:0007669"/>
    <property type="project" value="UniProtKB-KW"/>
</dbReference>
<reference evidence="11" key="2">
    <citation type="submission" date="2019-01" db="UniProtKB">
        <authorList>
            <consortium name="EnsemblPlants"/>
        </authorList>
    </citation>
    <scope>IDENTIFICATION</scope>
    <source>
        <strain evidence="11">cv. Heinz 1706</strain>
    </source>
</reference>
<reference evidence="11" key="1">
    <citation type="journal article" date="2012" name="Nature">
        <title>The tomato genome sequence provides insights into fleshy fruit evolution.</title>
        <authorList>
            <consortium name="Tomato Genome Consortium"/>
        </authorList>
    </citation>
    <scope>NUCLEOTIDE SEQUENCE [LARGE SCALE GENOMIC DNA]</scope>
    <source>
        <strain evidence="11">cv. Heinz 1706</strain>
    </source>
</reference>
<evidence type="ECO:0000256" key="1">
    <source>
        <dbReference type="ARBA" id="ARBA00022722"/>
    </source>
</evidence>
<dbReference type="EnsemblPlants" id="Solyc07g039313.1.1">
    <property type="protein sequence ID" value="Solyc07g039313.1.1"/>
    <property type="gene ID" value="Solyc07g039313.1"/>
</dbReference>
<keyword evidence="6" id="KW-0229">DNA integration</keyword>
<dbReference type="OMA" id="AIWHARS"/>
<dbReference type="SUPFAM" id="SSF53098">
    <property type="entry name" value="Ribonuclease H-like"/>
    <property type="match status" value="1"/>
</dbReference>
<name>A0A3Q7H7Q0_SOLLC</name>
<evidence type="ECO:0000256" key="9">
    <source>
        <dbReference type="ARBA" id="ARBA00023172"/>
    </source>
</evidence>
<keyword evidence="3" id="KW-0255">Endonuclease</keyword>
<dbReference type="InterPro" id="IPR012337">
    <property type="entry name" value="RNaseH-like_sf"/>
</dbReference>
<evidence type="ECO:0000313" key="11">
    <source>
        <dbReference type="EnsemblPlants" id="Solyc07g039313.1.1"/>
    </source>
</evidence>
<evidence type="ECO:0000256" key="8">
    <source>
        <dbReference type="ARBA" id="ARBA00022932"/>
    </source>
</evidence>
<keyword evidence="5" id="KW-0460">Magnesium</keyword>
<dbReference type="InterPro" id="IPR036397">
    <property type="entry name" value="RNaseH_sf"/>
</dbReference>
<dbReference type="Pfam" id="PF13976">
    <property type="entry name" value="gag_pre-integrs"/>
    <property type="match status" value="1"/>
</dbReference>
<dbReference type="GO" id="GO:0004519">
    <property type="term" value="F:endonuclease activity"/>
    <property type="evidence" value="ECO:0007669"/>
    <property type="project" value="UniProtKB-KW"/>
</dbReference>
<dbReference type="GO" id="GO:0003676">
    <property type="term" value="F:nucleic acid binding"/>
    <property type="evidence" value="ECO:0007669"/>
    <property type="project" value="InterPro"/>
</dbReference>
<dbReference type="GO" id="GO:0016787">
    <property type="term" value="F:hydrolase activity"/>
    <property type="evidence" value="ECO:0007669"/>
    <property type="project" value="UniProtKB-KW"/>
</dbReference>
<dbReference type="Gene3D" id="3.30.420.10">
    <property type="entry name" value="Ribonuclease H-like superfamily/Ribonuclease H"/>
    <property type="match status" value="1"/>
</dbReference>
<evidence type="ECO:0000313" key="12">
    <source>
        <dbReference type="Proteomes" id="UP000004994"/>
    </source>
</evidence>
<keyword evidence="9" id="KW-0233">DNA recombination</keyword>
<keyword evidence="4" id="KW-0378">Hydrolase</keyword>
<keyword evidence="12" id="KW-1185">Reference proteome</keyword>
<proteinExistence type="predicted"/>
<evidence type="ECO:0000256" key="6">
    <source>
        <dbReference type="ARBA" id="ARBA00022908"/>
    </source>
</evidence>
<dbReference type="GO" id="GO:0006310">
    <property type="term" value="P:DNA recombination"/>
    <property type="evidence" value="ECO:0007669"/>
    <property type="project" value="UniProtKB-KW"/>
</dbReference>
<evidence type="ECO:0000256" key="7">
    <source>
        <dbReference type="ARBA" id="ARBA00022918"/>
    </source>
</evidence>
<keyword evidence="7" id="KW-0695">RNA-directed DNA polymerase</keyword>
<feature type="domain" description="GAG-pre-integrase" evidence="10">
    <location>
        <begin position="11"/>
        <end position="63"/>
    </location>
</feature>
<sequence>MSVGEAYVKIISQTDNFAIWHARSGHVGYQMLQHISSKKLLDGLPTLKNVCEDVICQRCQYGKFHLLPFKRSSNQRTTMFELIHTDLMGPIITPRYSRYRYVMVLVDDYTRFTVFLSWLHDKSLPRELWVEAIQCGFHVINRVDPWPGTKKSPFKILYCQKTNVNYFPVFGYVFYVHIPRTNRTKT</sequence>
<accession>A0A3Q7H7Q0</accession>
<dbReference type="InterPro" id="IPR039537">
    <property type="entry name" value="Retrotran_Ty1/copia-like"/>
</dbReference>
<dbReference type="GO" id="GO:0046872">
    <property type="term" value="F:metal ion binding"/>
    <property type="evidence" value="ECO:0007669"/>
    <property type="project" value="UniProtKB-KW"/>
</dbReference>
<keyword evidence="8" id="KW-0808">Transferase</keyword>
<keyword evidence="8" id="KW-0548">Nucleotidyltransferase</keyword>
<evidence type="ECO:0000256" key="4">
    <source>
        <dbReference type="ARBA" id="ARBA00022801"/>
    </source>
</evidence>
<dbReference type="GO" id="GO:0015074">
    <property type="term" value="P:DNA integration"/>
    <property type="evidence" value="ECO:0007669"/>
    <property type="project" value="UniProtKB-KW"/>
</dbReference>